<feature type="domain" description="Glutamyl/glutaminyl-tRNA synthetase class Ib catalytic" evidence="8">
    <location>
        <begin position="6"/>
        <end position="111"/>
    </location>
</feature>
<accession>A0AB94IY25</accession>
<dbReference type="Proteomes" id="UP000008957">
    <property type="component" value="Chromosome"/>
</dbReference>
<dbReference type="PANTHER" id="PTHR43311">
    <property type="entry name" value="GLUTAMATE--TRNA LIGASE"/>
    <property type="match status" value="1"/>
</dbReference>
<dbReference type="Pfam" id="PF00749">
    <property type="entry name" value="tRNA-synt_1c"/>
    <property type="match status" value="2"/>
</dbReference>
<keyword evidence="7" id="KW-0963">Cytoplasm</keyword>
<dbReference type="InterPro" id="IPR000924">
    <property type="entry name" value="Glu/Gln-tRNA-synth"/>
</dbReference>
<dbReference type="InterPro" id="IPR045462">
    <property type="entry name" value="aa-tRNA-synth_I_cd-bd"/>
</dbReference>
<comment type="caution">
    <text evidence="7">Lacks conserved residue(s) required for the propagation of feature annotation.</text>
</comment>
<dbReference type="GO" id="GO:0006424">
    <property type="term" value="P:glutamyl-tRNA aminoacylation"/>
    <property type="evidence" value="ECO:0007669"/>
    <property type="project" value="UniProtKB-UniRule"/>
</dbReference>
<dbReference type="SUPFAM" id="SSF48163">
    <property type="entry name" value="An anticodon-binding domain of class I aminoacyl-tRNA synthetases"/>
    <property type="match status" value="1"/>
</dbReference>
<dbReference type="InterPro" id="IPR033910">
    <property type="entry name" value="GluRS_core"/>
</dbReference>
<dbReference type="InterPro" id="IPR020751">
    <property type="entry name" value="aa-tRNA-synth_I_codon-bd_sub2"/>
</dbReference>
<keyword evidence="2 7" id="KW-0436">Ligase</keyword>
<comment type="subcellular location">
    <subcellularLocation>
        <location evidence="7">Cytoplasm</location>
    </subcellularLocation>
</comment>
<feature type="short sequence motif" description="'HIGH' region" evidence="7">
    <location>
        <begin position="13"/>
        <end position="23"/>
    </location>
</feature>
<dbReference type="PANTHER" id="PTHR43311:SF2">
    <property type="entry name" value="GLUTAMATE--TRNA LIGASE, MITOCHONDRIAL-RELATED"/>
    <property type="match status" value="1"/>
</dbReference>
<comment type="subunit">
    <text evidence="7">Monomer.</text>
</comment>
<evidence type="ECO:0000259" key="9">
    <source>
        <dbReference type="Pfam" id="PF19269"/>
    </source>
</evidence>
<dbReference type="NCBIfam" id="TIGR00464">
    <property type="entry name" value="gltX_bact"/>
    <property type="match status" value="1"/>
</dbReference>
<dbReference type="GO" id="GO:0005829">
    <property type="term" value="C:cytosol"/>
    <property type="evidence" value="ECO:0007669"/>
    <property type="project" value="TreeGrafter"/>
</dbReference>
<evidence type="ECO:0000256" key="6">
    <source>
        <dbReference type="ARBA" id="ARBA00023146"/>
    </source>
</evidence>
<feature type="domain" description="Aminoacyl-tRNA synthetase class I anticodon-binding" evidence="9">
    <location>
        <begin position="304"/>
        <end position="443"/>
    </location>
</feature>
<evidence type="ECO:0000259" key="8">
    <source>
        <dbReference type="Pfam" id="PF00749"/>
    </source>
</evidence>
<evidence type="ECO:0000256" key="1">
    <source>
        <dbReference type="ARBA" id="ARBA00007894"/>
    </source>
</evidence>
<dbReference type="EMBL" id="FP929056">
    <property type="protein sequence ID" value="CBL28648.1"/>
    <property type="molecule type" value="Genomic_DNA"/>
</dbReference>
<comment type="function">
    <text evidence="7">Catalyzes the attachment of glutamate to tRNA(Glu) in a two-step reaction: glutamate is first activated by ATP to form Glu-AMP and then transferred to the acceptor end of tRNA(Glu).</text>
</comment>
<dbReference type="PRINTS" id="PR00987">
    <property type="entry name" value="TRNASYNTHGLU"/>
</dbReference>
<dbReference type="AlphaFoldDB" id="A0AB94IY25"/>
<feature type="short sequence motif" description="'KMSKS' region" evidence="7">
    <location>
        <begin position="219"/>
        <end position="223"/>
    </location>
</feature>
<dbReference type="InterPro" id="IPR008925">
    <property type="entry name" value="aa_tRNA-synth_I_cd-bd_sf"/>
</dbReference>
<dbReference type="InterPro" id="IPR014729">
    <property type="entry name" value="Rossmann-like_a/b/a_fold"/>
</dbReference>
<dbReference type="PROSITE" id="PS00178">
    <property type="entry name" value="AA_TRNA_LIGASE_I"/>
    <property type="match status" value="1"/>
</dbReference>
<reference evidence="10 11" key="2">
    <citation type="submission" date="2010-03" db="EMBL/GenBank/DDBJ databases">
        <authorList>
            <person name="Pajon A."/>
        </authorList>
    </citation>
    <scope>NUCLEOTIDE SEQUENCE [LARGE SCALE GENOMIC DNA]</scope>
    <source>
        <strain evidence="10 11">SGP1</strain>
    </source>
</reference>
<keyword evidence="4 7" id="KW-0067">ATP-binding</keyword>
<comment type="similarity">
    <text evidence="1 7">Belongs to the class-I aminoacyl-tRNA synthetase family. Glutamate--tRNA ligase type 1 subfamily.</text>
</comment>
<organism evidence="10 11">
    <name type="scientific">Fretibacterium fastidiosum</name>
    <dbReference type="NCBI Taxonomy" id="651822"/>
    <lineage>
        <taxon>Bacteria</taxon>
        <taxon>Thermotogati</taxon>
        <taxon>Synergistota</taxon>
        <taxon>Synergistia</taxon>
        <taxon>Synergistales</taxon>
        <taxon>Aminobacteriaceae</taxon>
        <taxon>Fretibacterium</taxon>
    </lineage>
</organism>
<evidence type="ECO:0000256" key="7">
    <source>
        <dbReference type="HAMAP-Rule" id="MF_00022"/>
    </source>
</evidence>
<dbReference type="InterPro" id="IPR001412">
    <property type="entry name" value="aa-tRNA-synth_I_CS"/>
</dbReference>
<dbReference type="GO" id="GO:0000049">
    <property type="term" value="F:tRNA binding"/>
    <property type="evidence" value="ECO:0007669"/>
    <property type="project" value="InterPro"/>
</dbReference>
<reference evidence="11" key="1">
    <citation type="submission" date="2010-03" db="EMBL/GenBank/DDBJ databases">
        <title>The genome sequence of Synergistetes sp. SGP1.</title>
        <authorList>
            <consortium name="metaHIT consortium -- http://www.metahit.eu/"/>
            <person name="Pajon A."/>
            <person name="Turner K."/>
            <person name="Parkhill J."/>
            <person name="Wade W."/>
            <person name="Vartoukian S."/>
        </authorList>
    </citation>
    <scope>NUCLEOTIDE SEQUENCE [LARGE SCALE GENOMIC DNA]</scope>
    <source>
        <strain evidence="11">SGP1</strain>
    </source>
</reference>
<name>A0AB94IY25_9BACT</name>
<dbReference type="Gene3D" id="3.40.50.620">
    <property type="entry name" value="HUPs"/>
    <property type="match status" value="2"/>
</dbReference>
<dbReference type="RefSeq" id="WP_015556795.1">
    <property type="nucleotide sequence ID" value="NC_021038.1"/>
</dbReference>
<feature type="domain" description="Glutamyl/glutaminyl-tRNA synthetase class Ib catalytic" evidence="8">
    <location>
        <begin position="116"/>
        <end position="287"/>
    </location>
</feature>
<dbReference type="GO" id="GO:0005524">
    <property type="term" value="F:ATP binding"/>
    <property type="evidence" value="ECO:0007669"/>
    <property type="project" value="UniProtKB-UniRule"/>
</dbReference>
<proteinExistence type="inferred from homology"/>
<evidence type="ECO:0000313" key="10">
    <source>
        <dbReference type="EMBL" id="CBL28648.1"/>
    </source>
</evidence>
<dbReference type="CDD" id="cd00808">
    <property type="entry name" value="GluRS_core"/>
    <property type="match status" value="1"/>
</dbReference>
<evidence type="ECO:0000256" key="2">
    <source>
        <dbReference type="ARBA" id="ARBA00022598"/>
    </source>
</evidence>
<dbReference type="InterPro" id="IPR020058">
    <property type="entry name" value="Glu/Gln-tRNA-synth_Ib_cat-dom"/>
</dbReference>
<dbReference type="Gene3D" id="1.10.10.350">
    <property type="match status" value="1"/>
</dbReference>
<comment type="catalytic activity">
    <reaction evidence="7">
        <text>tRNA(Glu) + L-glutamate + ATP = L-glutamyl-tRNA(Glu) + AMP + diphosphate</text>
        <dbReference type="Rhea" id="RHEA:23540"/>
        <dbReference type="Rhea" id="RHEA-COMP:9663"/>
        <dbReference type="Rhea" id="RHEA-COMP:9680"/>
        <dbReference type="ChEBI" id="CHEBI:29985"/>
        <dbReference type="ChEBI" id="CHEBI:30616"/>
        <dbReference type="ChEBI" id="CHEBI:33019"/>
        <dbReference type="ChEBI" id="CHEBI:78442"/>
        <dbReference type="ChEBI" id="CHEBI:78520"/>
        <dbReference type="ChEBI" id="CHEBI:456215"/>
        <dbReference type="EC" id="6.1.1.17"/>
    </reaction>
</comment>
<dbReference type="KEGG" id="sbr:SY1_17200"/>
<keyword evidence="3 7" id="KW-0547">Nucleotide-binding</keyword>
<feature type="binding site" evidence="7">
    <location>
        <position position="222"/>
    </location>
    <ligand>
        <name>ATP</name>
        <dbReference type="ChEBI" id="CHEBI:30616"/>
    </ligand>
</feature>
<dbReference type="EC" id="6.1.1.17" evidence="7"/>
<dbReference type="HAMAP" id="MF_00022">
    <property type="entry name" value="Glu_tRNA_synth_type1"/>
    <property type="match status" value="1"/>
</dbReference>
<evidence type="ECO:0000256" key="3">
    <source>
        <dbReference type="ARBA" id="ARBA00022741"/>
    </source>
</evidence>
<dbReference type="GO" id="GO:0008270">
    <property type="term" value="F:zinc ion binding"/>
    <property type="evidence" value="ECO:0007669"/>
    <property type="project" value="InterPro"/>
</dbReference>
<keyword evidence="5 7" id="KW-0648">Protein biosynthesis</keyword>
<keyword evidence="11" id="KW-1185">Reference proteome</keyword>
<dbReference type="SUPFAM" id="SSF52374">
    <property type="entry name" value="Nucleotidylyl transferase"/>
    <property type="match status" value="1"/>
</dbReference>
<dbReference type="Pfam" id="PF19269">
    <property type="entry name" value="Anticodon_2"/>
    <property type="match status" value="1"/>
</dbReference>
<evidence type="ECO:0000313" key="11">
    <source>
        <dbReference type="Proteomes" id="UP000008957"/>
    </source>
</evidence>
<dbReference type="InterPro" id="IPR049940">
    <property type="entry name" value="GluQ/Sye"/>
</dbReference>
<dbReference type="InterPro" id="IPR004527">
    <property type="entry name" value="Glu-tRNA-ligase_bac/mito"/>
</dbReference>
<evidence type="ECO:0000256" key="4">
    <source>
        <dbReference type="ARBA" id="ARBA00022840"/>
    </source>
</evidence>
<keyword evidence="6 7" id="KW-0030">Aminoacyl-tRNA synthetase</keyword>
<protein>
    <recommendedName>
        <fullName evidence="7">Glutamate--tRNA ligase</fullName>
        <ecNumber evidence="7">6.1.1.17</ecNumber>
    </recommendedName>
    <alternativeName>
        <fullName evidence="7">Glutamyl-tRNA synthetase</fullName>
        <shortName evidence="7">GluRS</shortName>
    </alternativeName>
</protein>
<evidence type="ECO:0000256" key="5">
    <source>
        <dbReference type="ARBA" id="ARBA00022917"/>
    </source>
</evidence>
<gene>
    <name evidence="7" type="primary">gltX</name>
    <name evidence="10" type="ORF">SY1_17200</name>
</gene>
<sequence length="447" mass="51289">MTENKNVRVRFAPSPTGALHIGGGHTALFNWLWARHTGGRFILRVEDTDRVRSTKEYEETIMSGMRWLGLDWDEGPDRGGDYGPYRQSERLDLYRQYARQLLDEGRAYRDGEAIVFKVEPGQDLSFDDCVYGRIESMSDGLKEKDSEKLKDIVLIKSDGMPTYNYAVVVDDHLMAITHVIRGEDHISNTPKQILIYRALGWETPRFAHLPMILGKDKKKLSKRLGATSVYEYRDLGYMPDSVFNFLALLGWFAGDDHEIFTRQEAADLFELSRVTRKPAVLDVDKLNFINQEHLKRLDPMTRLAMVRPFWEAMGLPVKEHGDEWLAEALTLMEGRGRTAREMAEFTDYFLSFEPVKARWDGSALTADERGLLKEFFAAMTSLSDWTPAGLEAFARSWTAERNVKMKDYAMPLRWALTGMKVSPGIFDVAVHLGRDEVKRRLSHYGLI</sequence>
<dbReference type="GO" id="GO:0004818">
    <property type="term" value="F:glutamate-tRNA ligase activity"/>
    <property type="evidence" value="ECO:0007669"/>
    <property type="project" value="UniProtKB-UniRule"/>
</dbReference>